<reference evidence="3 4" key="1">
    <citation type="submission" date="2019-04" db="EMBL/GenBank/DDBJ databases">
        <title>The sequence and de novo assembly of Takifugu bimaculatus genome using PacBio and Hi-C technologies.</title>
        <authorList>
            <person name="Xu P."/>
            <person name="Liu B."/>
            <person name="Zhou Z."/>
        </authorList>
    </citation>
    <scope>NUCLEOTIDE SEQUENCE [LARGE SCALE GENOMIC DNA]</scope>
    <source>
        <strain evidence="3">TB-2018</strain>
        <tissue evidence="3">Muscle</tissue>
    </source>
</reference>
<evidence type="ECO:0000313" key="3">
    <source>
        <dbReference type="EMBL" id="TNN03610.1"/>
    </source>
</evidence>
<dbReference type="FunFam" id="1.10.8.270:FF:000002">
    <property type="entry name" value="TBC1 domain family member 9B"/>
    <property type="match status" value="1"/>
</dbReference>
<dbReference type="Gene3D" id="1.10.8.270">
    <property type="entry name" value="putative rabgap domain of human tbc1 domain family member 14 like domains"/>
    <property type="match status" value="1"/>
</dbReference>
<comment type="caution">
    <text evidence="3">The sequence shown here is derived from an EMBL/GenBank/DDBJ whole genome shotgun (WGS) entry which is preliminary data.</text>
</comment>
<dbReference type="GO" id="GO:0031267">
    <property type="term" value="F:small GTPase binding"/>
    <property type="evidence" value="ECO:0007669"/>
    <property type="project" value="TreeGrafter"/>
</dbReference>
<gene>
    <name evidence="3" type="ORF">fugu_000639</name>
</gene>
<dbReference type="EMBL" id="SWLE01000001">
    <property type="protein sequence ID" value="TNN03610.1"/>
    <property type="molecule type" value="Genomic_DNA"/>
</dbReference>
<evidence type="ECO:0000256" key="1">
    <source>
        <dbReference type="SAM" id="MobiDB-lite"/>
    </source>
</evidence>
<dbReference type="PANTHER" id="PTHR47219:SF6">
    <property type="entry name" value="RAB GTPASE-ACTIVATING PROTEIN 1"/>
    <property type="match status" value="1"/>
</dbReference>
<dbReference type="SUPFAM" id="SSF47923">
    <property type="entry name" value="Ypt/Rab-GAP domain of gyp1p"/>
    <property type="match status" value="1"/>
</dbReference>
<dbReference type="PROSITE" id="PS50086">
    <property type="entry name" value="TBC_RABGAP"/>
    <property type="match status" value="1"/>
</dbReference>
<dbReference type="Proteomes" id="UP000516260">
    <property type="component" value="Chromosome 1"/>
</dbReference>
<protein>
    <recommendedName>
        <fullName evidence="2">Rab-GAP TBC domain-containing protein</fullName>
    </recommendedName>
</protein>
<feature type="region of interest" description="Disordered" evidence="1">
    <location>
        <begin position="205"/>
        <end position="224"/>
    </location>
</feature>
<proteinExistence type="predicted"/>
<feature type="domain" description="Rab-GAP TBC" evidence="2">
    <location>
        <begin position="14"/>
        <end position="209"/>
    </location>
</feature>
<dbReference type="Pfam" id="PF00566">
    <property type="entry name" value="RabGAP-TBC"/>
    <property type="match status" value="1"/>
</dbReference>
<dbReference type="AlphaFoldDB" id="A0A4Z2CHM3"/>
<dbReference type="PANTHER" id="PTHR47219">
    <property type="entry name" value="RAB GTPASE-ACTIVATING PROTEIN 1-LIKE"/>
    <property type="match status" value="1"/>
</dbReference>
<dbReference type="InterPro" id="IPR035969">
    <property type="entry name" value="Rab-GAP_TBC_sf"/>
</dbReference>
<dbReference type="Gene3D" id="1.10.472.80">
    <property type="entry name" value="Ypt/Rab-GAP domain of gyp1p, domain 3"/>
    <property type="match status" value="1"/>
</dbReference>
<sequence>MFRTEKTQRLVAMGIPESLRGELWITLSDASSELESHQGYYSKLVQTSMGQSSLATEEIERDLHRSLPAHPAFQNPTGIAALRRVLTTYAHRNPKIGYCQSMNILASVLLLYAKEEEAFWLLVVVCERMLPDYFNRRVIGAQVDQSVFEELIRERLPELAEHVPDLSALSVRLPVLVPHHLPQRAALPQRRLRGRLLLLSRHQSHLPAGPGGSGSQHGASCPPV</sequence>
<evidence type="ECO:0000259" key="2">
    <source>
        <dbReference type="PROSITE" id="PS50086"/>
    </source>
</evidence>
<name>A0A4Z2CHM3_9TELE</name>
<dbReference type="InterPro" id="IPR050302">
    <property type="entry name" value="Rab_GAP_TBC_domain"/>
</dbReference>
<dbReference type="SMART" id="SM00164">
    <property type="entry name" value="TBC"/>
    <property type="match status" value="1"/>
</dbReference>
<accession>A0A4Z2CHM3</accession>
<dbReference type="GO" id="GO:0005096">
    <property type="term" value="F:GTPase activator activity"/>
    <property type="evidence" value="ECO:0007669"/>
    <property type="project" value="TreeGrafter"/>
</dbReference>
<organism evidence="3 4">
    <name type="scientific">Takifugu bimaculatus</name>
    <dbReference type="NCBI Taxonomy" id="433685"/>
    <lineage>
        <taxon>Eukaryota</taxon>
        <taxon>Metazoa</taxon>
        <taxon>Chordata</taxon>
        <taxon>Craniata</taxon>
        <taxon>Vertebrata</taxon>
        <taxon>Euteleostomi</taxon>
        <taxon>Actinopterygii</taxon>
        <taxon>Neopterygii</taxon>
        <taxon>Teleostei</taxon>
        <taxon>Neoteleostei</taxon>
        <taxon>Acanthomorphata</taxon>
        <taxon>Eupercaria</taxon>
        <taxon>Tetraodontiformes</taxon>
        <taxon>Tetradontoidea</taxon>
        <taxon>Tetraodontidae</taxon>
        <taxon>Takifugu</taxon>
    </lineage>
</organism>
<dbReference type="InterPro" id="IPR000195">
    <property type="entry name" value="Rab-GAP-TBC_dom"/>
</dbReference>
<keyword evidence="4" id="KW-1185">Reference proteome</keyword>
<evidence type="ECO:0000313" key="4">
    <source>
        <dbReference type="Proteomes" id="UP000516260"/>
    </source>
</evidence>